<dbReference type="AlphaFoldDB" id="A0A9E8Z8Y5"/>
<sequence>MESFEPQDRSPSDEAAAALTVEQAVANLTHSDLSLRYYAAWWLGKFRVKDSAAVAALVAALEDESDRTELGGYPLRRNAARALGKLGDRRAVPGLTQCLMCEDFYVREAAAQSLGMLADASCIPALLPLLHGGLAAAQSVPGRPHLAQPYEAVMEALGMLAAGTDWQAEAIALIRPFLEHPVERVQYAASRAMYQLTNEPQYGDRLIQALSADDINLRRVALSDLGAVGYLPAADAIATAAAENSFKLFSLKGLLERQVDPSRSDLSADAVRLMDLMDRLL</sequence>
<dbReference type="KEGG" id="tsin:OXH18_15005"/>
<dbReference type="RefSeq" id="WP_268607911.1">
    <property type="nucleotide sequence ID" value="NZ_CP113797.1"/>
</dbReference>
<dbReference type="InterPro" id="IPR016024">
    <property type="entry name" value="ARM-type_fold"/>
</dbReference>
<dbReference type="SUPFAM" id="SSF48371">
    <property type="entry name" value="ARM repeat"/>
    <property type="match status" value="1"/>
</dbReference>
<dbReference type="Proteomes" id="UP001163152">
    <property type="component" value="Chromosome"/>
</dbReference>
<dbReference type="InterPro" id="IPR011989">
    <property type="entry name" value="ARM-like"/>
</dbReference>
<dbReference type="SMART" id="SM00567">
    <property type="entry name" value="EZ_HEAT"/>
    <property type="match status" value="5"/>
</dbReference>
<keyword evidence="2" id="KW-0605">Phycobilisome</keyword>
<dbReference type="Pfam" id="PF13646">
    <property type="entry name" value="HEAT_2"/>
    <property type="match status" value="1"/>
</dbReference>
<accession>A0A9E8Z8Y5</accession>
<keyword evidence="4" id="KW-1185">Reference proteome</keyword>
<dbReference type="PANTHER" id="PTHR12697:SF40">
    <property type="entry name" value="PHYCOCYANOBILIN LYASE SUBUNIT ALPHA"/>
    <property type="match status" value="1"/>
</dbReference>
<evidence type="ECO:0000256" key="1">
    <source>
        <dbReference type="ARBA" id="ARBA00022549"/>
    </source>
</evidence>
<proteinExistence type="predicted"/>
<dbReference type="Gene3D" id="1.25.10.10">
    <property type="entry name" value="Leucine-rich Repeat Variant"/>
    <property type="match status" value="2"/>
</dbReference>
<keyword evidence="1" id="KW-0042">Antenna complex</keyword>
<dbReference type="GO" id="GO:0016491">
    <property type="term" value="F:oxidoreductase activity"/>
    <property type="evidence" value="ECO:0007669"/>
    <property type="project" value="TreeGrafter"/>
</dbReference>
<dbReference type="PANTHER" id="PTHR12697">
    <property type="entry name" value="PBS LYASE HEAT-LIKE PROTEIN"/>
    <property type="match status" value="1"/>
</dbReference>
<reference evidence="3" key="1">
    <citation type="submission" date="2022-12" db="EMBL/GenBank/DDBJ databases">
        <title>Polyphasic identification of a Novel Hot-Spring Cyanobacterium Ocullathermofonsia sinensis gen nov. sp. nov. and Genomic Insights on its Adaptations to the Thermal Habitat.</title>
        <authorList>
            <person name="Daroch M."/>
            <person name="Tang J."/>
            <person name="Jiang Y."/>
        </authorList>
    </citation>
    <scope>NUCLEOTIDE SEQUENCE</scope>
    <source>
        <strain evidence="3">PKUAC-SCTA174</strain>
    </source>
</reference>
<protein>
    <submittedName>
        <fullName evidence="3">HEAT repeat domain-containing protein</fullName>
    </submittedName>
</protein>
<name>A0A9E8Z8Y5_9CYAN</name>
<dbReference type="GO" id="GO:0030089">
    <property type="term" value="C:phycobilisome"/>
    <property type="evidence" value="ECO:0007669"/>
    <property type="project" value="UniProtKB-KW"/>
</dbReference>
<evidence type="ECO:0000313" key="4">
    <source>
        <dbReference type="Proteomes" id="UP001163152"/>
    </source>
</evidence>
<dbReference type="InterPro" id="IPR004155">
    <property type="entry name" value="PBS_lyase_HEAT"/>
</dbReference>
<organism evidence="3 4">
    <name type="scientific">Thermocoleostomius sinensis A174</name>
    <dbReference type="NCBI Taxonomy" id="2016057"/>
    <lineage>
        <taxon>Bacteria</taxon>
        <taxon>Bacillati</taxon>
        <taxon>Cyanobacteriota</taxon>
        <taxon>Cyanophyceae</taxon>
        <taxon>Oculatellales</taxon>
        <taxon>Oculatellaceae</taxon>
        <taxon>Thermocoleostomius</taxon>
    </lineage>
</organism>
<gene>
    <name evidence="3" type="ORF">OXH18_15005</name>
</gene>
<evidence type="ECO:0000313" key="3">
    <source>
        <dbReference type="EMBL" id="WAL58492.1"/>
    </source>
</evidence>
<evidence type="ECO:0000256" key="2">
    <source>
        <dbReference type="ARBA" id="ARBA00022738"/>
    </source>
</evidence>
<dbReference type="EMBL" id="CP113797">
    <property type="protein sequence ID" value="WAL58492.1"/>
    <property type="molecule type" value="Genomic_DNA"/>
</dbReference>